<evidence type="ECO:0000313" key="2">
    <source>
        <dbReference type="Proteomes" id="UP001470230"/>
    </source>
</evidence>
<name>A0ABR2H8Y8_9EUKA</name>
<dbReference type="Proteomes" id="UP001470230">
    <property type="component" value="Unassembled WGS sequence"/>
</dbReference>
<gene>
    <name evidence="1" type="ORF">M9Y10_025538</name>
</gene>
<reference evidence="1 2" key="1">
    <citation type="submission" date="2024-04" db="EMBL/GenBank/DDBJ databases">
        <title>Tritrichomonas musculus Genome.</title>
        <authorList>
            <person name="Alves-Ferreira E."/>
            <person name="Grigg M."/>
            <person name="Lorenzi H."/>
            <person name="Galac M."/>
        </authorList>
    </citation>
    <scope>NUCLEOTIDE SEQUENCE [LARGE SCALE GENOMIC DNA]</scope>
    <source>
        <strain evidence="1 2">EAF2021</strain>
    </source>
</reference>
<evidence type="ECO:0000313" key="1">
    <source>
        <dbReference type="EMBL" id="KAK8842678.1"/>
    </source>
</evidence>
<comment type="caution">
    <text evidence="1">The sequence shown here is derived from an EMBL/GenBank/DDBJ whole genome shotgun (WGS) entry which is preliminary data.</text>
</comment>
<keyword evidence="2" id="KW-1185">Reference proteome</keyword>
<protein>
    <submittedName>
        <fullName evidence="1">Uncharacterized protein</fullName>
    </submittedName>
</protein>
<accession>A0ABR2H8Y8</accession>
<sequence length="81" mass="8473">MTQQQAKTKCSGIGVAGKTLSFAQKGVEAVVKAGDRELVNTVTKVSDVGADVMKDIVRKLTDKSPDIGADVFFGDMVSVPS</sequence>
<proteinExistence type="predicted"/>
<dbReference type="EMBL" id="JAPFFF010000037">
    <property type="protein sequence ID" value="KAK8842678.1"/>
    <property type="molecule type" value="Genomic_DNA"/>
</dbReference>
<organism evidence="1 2">
    <name type="scientific">Tritrichomonas musculus</name>
    <dbReference type="NCBI Taxonomy" id="1915356"/>
    <lineage>
        <taxon>Eukaryota</taxon>
        <taxon>Metamonada</taxon>
        <taxon>Parabasalia</taxon>
        <taxon>Tritrichomonadida</taxon>
        <taxon>Tritrichomonadidae</taxon>
        <taxon>Tritrichomonas</taxon>
    </lineage>
</organism>